<keyword evidence="3" id="KW-1185">Reference proteome</keyword>
<comment type="caution">
    <text evidence="2">The sequence shown here is derived from an EMBL/GenBank/DDBJ whole genome shotgun (WGS) entry which is preliminary data.</text>
</comment>
<feature type="domain" description="N-acetyltransferase" evidence="1">
    <location>
        <begin position="14"/>
        <end position="155"/>
    </location>
</feature>
<dbReference type="EC" id="2.3.1.267" evidence="2"/>
<dbReference type="PANTHER" id="PTHR43792:SF1">
    <property type="entry name" value="N-ACETYLTRANSFERASE DOMAIN-CONTAINING PROTEIN"/>
    <property type="match status" value="1"/>
</dbReference>
<dbReference type="InterPro" id="IPR051531">
    <property type="entry name" value="N-acetyltransferase"/>
</dbReference>
<protein>
    <submittedName>
        <fullName evidence="2">Ribosomal-protein-alanine N-acetyltransferase</fullName>
        <ecNumber evidence="2">2.3.1.267</ecNumber>
    </submittedName>
</protein>
<sequence length="180" mass="21343">MLESIRDKDIITDRLILRKFNVDDARDMFKNWASDSEVTKFLQWEPHINEEFTKSVIETWIREYETEISYHWAIEFKETKEVIGEIYIFNIKHKRGCCEIGTCISRRFWNNGISTEAIASIINCIFKETHLSRIIAMHDVKNIASKKVILKSKMKYEGEFECKTKLAVYSISKKKSKNYL</sequence>
<dbReference type="Proteomes" id="UP001232584">
    <property type="component" value="Unassembled WGS sequence"/>
</dbReference>
<evidence type="ECO:0000259" key="1">
    <source>
        <dbReference type="Pfam" id="PF13302"/>
    </source>
</evidence>
<organism evidence="2 3">
    <name type="scientific">Paraclostridium ghonii</name>
    <dbReference type="NCBI Taxonomy" id="29358"/>
    <lineage>
        <taxon>Bacteria</taxon>
        <taxon>Bacillati</taxon>
        <taxon>Bacillota</taxon>
        <taxon>Clostridia</taxon>
        <taxon>Peptostreptococcales</taxon>
        <taxon>Peptostreptococcaceae</taxon>
        <taxon>Paraclostridium</taxon>
    </lineage>
</organism>
<dbReference type="SUPFAM" id="SSF55729">
    <property type="entry name" value="Acyl-CoA N-acyltransferases (Nat)"/>
    <property type="match status" value="1"/>
</dbReference>
<evidence type="ECO:0000313" key="3">
    <source>
        <dbReference type="Proteomes" id="UP001232584"/>
    </source>
</evidence>
<name>A0ABU0MXW0_9FIRM</name>
<dbReference type="InterPro" id="IPR000182">
    <property type="entry name" value="GNAT_dom"/>
</dbReference>
<evidence type="ECO:0000313" key="2">
    <source>
        <dbReference type="EMBL" id="MDQ0555750.1"/>
    </source>
</evidence>
<accession>A0ABU0MXW0</accession>
<dbReference type="GO" id="GO:0008999">
    <property type="term" value="F:protein-N-terminal-alanine acetyltransferase activity"/>
    <property type="evidence" value="ECO:0007669"/>
    <property type="project" value="UniProtKB-EC"/>
</dbReference>
<dbReference type="PANTHER" id="PTHR43792">
    <property type="entry name" value="GNAT FAMILY, PUTATIVE (AFU_ORTHOLOGUE AFUA_3G00765)-RELATED-RELATED"/>
    <property type="match status" value="1"/>
</dbReference>
<dbReference type="RefSeq" id="WP_307503602.1">
    <property type="nucleotide sequence ID" value="NZ_JAUSWG010000003.1"/>
</dbReference>
<reference evidence="2 3" key="1">
    <citation type="submission" date="2023-07" db="EMBL/GenBank/DDBJ databases">
        <title>Genomic Encyclopedia of Type Strains, Phase IV (KMG-IV): sequencing the most valuable type-strain genomes for metagenomic binning, comparative biology and taxonomic classification.</title>
        <authorList>
            <person name="Goeker M."/>
        </authorList>
    </citation>
    <scope>NUCLEOTIDE SEQUENCE [LARGE SCALE GENOMIC DNA]</scope>
    <source>
        <strain evidence="2 3">DSM 15049</strain>
    </source>
</reference>
<dbReference type="InterPro" id="IPR016181">
    <property type="entry name" value="Acyl_CoA_acyltransferase"/>
</dbReference>
<dbReference type="Gene3D" id="3.40.630.30">
    <property type="match status" value="1"/>
</dbReference>
<dbReference type="Pfam" id="PF13302">
    <property type="entry name" value="Acetyltransf_3"/>
    <property type="match status" value="1"/>
</dbReference>
<dbReference type="EMBL" id="JAUSWG010000003">
    <property type="protein sequence ID" value="MDQ0555750.1"/>
    <property type="molecule type" value="Genomic_DNA"/>
</dbReference>
<proteinExistence type="predicted"/>
<keyword evidence="2" id="KW-0808">Transferase</keyword>
<gene>
    <name evidence="2" type="ORF">QOZ92_000863</name>
</gene>
<keyword evidence="2" id="KW-0012">Acyltransferase</keyword>